<evidence type="ECO:0000313" key="2">
    <source>
        <dbReference type="EMBL" id="KIY46114.1"/>
    </source>
</evidence>
<dbReference type="Proteomes" id="UP000054144">
    <property type="component" value="Unassembled WGS sequence"/>
</dbReference>
<accession>A0A0D7A6W3</accession>
<reference evidence="2 3" key="1">
    <citation type="journal article" date="2015" name="Fungal Genet. Biol.">
        <title>Evolution of novel wood decay mechanisms in Agaricales revealed by the genome sequences of Fistulina hepatica and Cylindrobasidium torrendii.</title>
        <authorList>
            <person name="Floudas D."/>
            <person name="Held B.W."/>
            <person name="Riley R."/>
            <person name="Nagy L.G."/>
            <person name="Koehler G."/>
            <person name="Ransdell A.S."/>
            <person name="Younus H."/>
            <person name="Chow J."/>
            <person name="Chiniquy J."/>
            <person name="Lipzen A."/>
            <person name="Tritt A."/>
            <person name="Sun H."/>
            <person name="Haridas S."/>
            <person name="LaButti K."/>
            <person name="Ohm R.A."/>
            <person name="Kues U."/>
            <person name="Blanchette R.A."/>
            <person name="Grigoriev I.V."/>
            <person name="Minto R.E."/>
            <person name="Hibbett D.S."/>
        </authorList>
    </citation>
    <scope>NUCLEOTIDE SEQUENCE [LARGE SCALE GENOMIC DNA]</scope>
    <source>
        <strain evidence="2 3">ATCC 64428</strain>
    </source>
</reference>
<evidence type="ECO:0000256" key="1">
    <source>
        <dbReference type="SAM" id="MobiDB-lite"/>
    </source>
</evidence>
<dbReference type="OrthoDB" id="3234974at2759"/>
<keyword evidence="3" id="KW-1185">Reference proteome</keyword>
<feature type="compositionally biased region" description="Low complexity" evidence="1">
    <location>
        <begin position="241"/>
        <end position="260"/>
    </location>
</feature>
<name>A0A0D7A6W3_9AGAR</name>
<sequence length="270" mass="30000">MSIHVGRALPTEKSFEEQRVDDYIASYRATGRPPPPVPQEPADPKARLSLNLPPLFEPYVYDEWGGYFSVSPDFYLRKPLERRLHDPLELPRGQEFSVTRIDSEAFHSIVMQLEYSYFSFEELRYYAYGLGNKYSPVSIAKSEFKVPETSPKSPGTSVLFGNLSSSTSSLPKSFSLPSLSVSASASSSTKEIMQSQVAQNDFIHHSPEELRVLWMKTGREMTSAQILGTVRPAPVLPTPAPTSTVPSLFSSSTSATTPPTFGRPSSFRFS</sequence>
<dbReference type="Gene3D" id="1.10.10.2360">
    <property type="match status" value="1"/>
</dbReference>
<protein>
    <submittedName>
        <fullName evidence="2">Uncharacterized protein</fullName>
    </submittedName>
</protein>
<feature type="region of interest" description="Disordered" evidence="1">
    <location>
        <begin position="232"/>
        <end position="270"/>
    </location>
</feature>
<dbReference type="EMBL" id="KN882043">
    <property type="protein sequence ID" value="KIY46114.1"/>
    <property type="molecule type" value="Genomic_DNA"/>
</dbReference>
<gene>
    <name evidence="2" type="ORF">FISHEDRAFT_75958</name>
</gene>
<proteinExistence type="predicted"/>
<organism evidence="2 3">
    <name type="scientific">Fistulina hepatica ATCC 64428</name>
    <dbReference type="NCBI Taxonomy" id="1128425"/>
    <lineage>
        <taxon>Eukaryota</taxon>
        <taxon>Fungi</taxon>
        <taxon>Dikarya</taxon>
        <taxon>Basidiomycota</taxon>
        <taxon>Agaricomycotina</taxon>
        <taxon>Agaricomycetes</taxon>
        <taxon>Agaricomycetidae</taxon>
        <taxon>Agaricales</taxon>
        <taxon>Fistulinaceae</taxon>
        <taxon>Fistulina</taxon>
    </lineage>
</organism>
<dbReference type="AlphaFoldDB" id="A0A0D7A6W3"/>
<evidence type="ECO:0000313" key="3">
    <source>
        <dbReference type="Proteomes" id="UP000054144"/>
    </source>
</evidence>